<organism evidence="2 3">
    <name type="scientific">Youxingia wuxianensis</name>
    <dbReference type="NCBI Taxonomy" id="2763678"/>
    <lineage>
        <taxon>Bacteria</taxon>
        <taxon>Bacillati</taxon>
        <taxon>Bacillota</taxon>
        <taxon>Clostridia</taxon>
        <taxon>Eubacteriales</taxon>
        <taxon>Oscillospiraceae</taxon>
        <taxon>Youxingia</taxon>
    </lineage>
</organism>
<dbReference type="AlphaFoldDB" id="A0A926II73"/>
<dbReference type="InterPro" id="IPR012437">
    <property type="entry name" value="DUF1638"/>
</dbReference>
<dbReference type="Proteomes" id="UP000623678">
    <property type="component" value="Unassembled WGS sequence"/>
</dbReference>
<accession>A0A926II73</accession>
<feature type="domain" description="DUF1638" evidence="1">
    <location>
        <begin position="40"/>
        <end position="114"/>
    </location>
</feature>
<name>A0A926II73_9FIRM</name>
<comment type="caution">
    <text evidence="2">The sequence shown here is derived from an EMBL/GenBank/DDBJ whole genome shotgun (WGS) entry which is preliminary data.</text>
</comment>
<dbReference type="RefSeq" id="WP_262395609.1">
    <property type="nucleotide sequence ID" value="NZ_JACRTD010000007.1"/>
</dbReference>
<evidence type="ECO:0000313" key="2">
    <source>
        <dbReference type="EMBL" id="MBC8585900.1"/>
    </source>
</evidence>
<evidence type="ECO:0000259" key="1">
    <source>
        <dbReference type="Pfam" id="PF07796"/>
    </source>
</evidence>
<keyword evidence="3" id="KW-1185">Reference proteome</keyword>
<protein>
    <submittedName>
        <fullName evidence="2">DUF1638 domain-containing protein</fullName>
    </submittedName>
</protein>
<gene>
    <name evidence="2" type="ORF">H8705_09920</name>
</gene>
<dbReference type="Pfam" id="PF07796">
    <property type="entry name" value="DUF1638"/>
    <property type="match status" value="1"/>
</dbReference>
<evidence type="ECO:0000313" key="3">
    <source>
        <dbReference type="Proteomes" id="UP000623678"/>
    </source>
</evidence>
<reference evidence="2" key="1">
    <citation type="submission" date="2020-08" db="EMBL/GenBank/DDBJ databases">
        <title>Genome public.</title>
        <authorList>
            <person name="Liu C."/>
            <person name="Sun Q."/>
        </authorList>
    </citation>
    <scope>NUCLEOTIDE SEQUENCE</scope>
    <source>
        <strain evidence="2">NSJ-64</strain>
    </source>
</reference>
<sequence>MKLSLLACSPLQPYLSRLLDNCPNQVDVTYLPQEKLCAQEQLFTAIKEYIDGVRDSDGIILTTGVCGMETFALQAGEVPLIIPRVHNCISLILGNADHYRAMFEKYSGNLAWYLPSYPEILFCGAKEDCQCLAYLADTQLNIPDSSLSARVAAAAKQLDFIQVESDSSLLARLVYGKWCSDDILVTPPHGAVTASFDRRLITHFDL</sequence>
<dbReference type="EMBL" id="JACRTD010000007">
    <property type="protein sequence ID" value="MBC8585900.1"/>
    <property type="molecule type" value="Genomic_DNA"/>
</dbReference>
<proteinExistence type="predicted"/>